<dbReference type="EMBL" id="CAXAMM010039495">
    <property type="protein sequence ID" value="CAK9086828.1"/>
    <property type="molecule type" value="Genomic_DNA"/>
</dbReference>
<comment type="caution">
    <text evidence="2">The sequence shown here is derived from an EMBL/GenBank/DDBJ whole genome shotgun (WGS) entry which is preliminary data.</text>
</comment>
<dbReference type="Proteomes" id="UP001642464">
    <property type="component" value="Unassembled WGS sequence"/>
</dbReference>
<feature type="region of interest" description="Disordered" evidence="1">
    <location>
        <begin position="1"/>
        <end position="73"/>
    </location>
</feature>
<feature type="non-terminal residue" evidence="2">
    <location>
        <position position="258"/>
    </location>
</feature>
<evidence type="ECO:0000313" key="3">
    <source>
        <dbReference type="Proteomes" id="UP001642464"/>
    </source>
</evidence>
<gene>
    <name evidence="2" type="ORF">SCF082_LOCUS41068</name>
</gene>
<feature type="compositionally biased region" description="Polar residues" evidence="1">
    <location>
        <begin position="1"/>
        <end position="17"/>
    </location>
</feature>
<reference evidence="2 3" key="1">
    <citation type="submission" date="2024-02" db="EMBL/GenBank/DDBJ databases">
        <authorList>
            <person name="Chen Y."/>
            <person name="Shah S."/>
            <person name="Dougan E. K."/>
            <person name="Thang M."/>
            <person name="Chan C."/>
        </authorList>
    </citation>
    <scope>NUCLEOTIDE SEQUENCE [LARGE SCALE GENOMIC DNA]</scope>
</reference>
<sequence length="258" mass="28812">MVGHSKVSSASAKTQNQHLRRRASSPSAISPSPSAGASPELPKRRRMVGKTPDTTSSTTTTAGKNIWDPNGNVEDLFGPEVQGALRVEKIFEMYGDPKHEYMDIPWFDAAGKEAVIADPRNRRAAFYSAHSKDSSHPMVHQTKEKGLRRCRILSKNTPDYIVDWLCTEHNKHHRGSGQTVCGILHEALKIEAGWKKRCTAKGLVSRNPEYQKHYDAYVRETGSDSFASNINLFNESKSLAHTLESYDLLTEFEEEGRG</sequence>
<proteinExistence type="predicted"/>
<protein>
    <submittedName>
        <fullName evidence="2">Uncharacterized protein</fullName>
    </submittedName>
</protein>
<name>A0ABP0QGQ7_9DINO</name>
<evidence type="ECO:0000313" key="2">
    <source>
        <dbReference type="EMBL" id="CAK9086828.1"/>
    </source>
</evidence>
<accession>A0ABP0QGQ7</accession>
<evidence type="ECO:0000256" key="1">
    <source>
        <dbReference type="SAM" id="MobiDB-lite"/>
    </source>
</evidence>
<organism evidence="2 3">
    <name type="scientific">Durusdinium trenchii</name>
    <dbReference type="NCBI Taxonomy" id="1381693"/>
    <lineage>
        <taxon>Eukaryota</taxon>
        <taxon>Sar</taxon>
        <taxon>Alveolata</taxon>
        <taxon>Dinophyceae</taxon>
        <taxon>Suessiales</taxon>
        <taxon>Symbiodiniaceae</taxon>
        <taxon>Durusdinium</taxon>
    </lineage>
</organism>
<feature type="compositionally biased region" description="Low complexity" evidence="1">
    <location>
        <begin position="24"/>
        <end position="39"/>
    </location>
</feature>
<keyword evidence="3" id="KW-1185">Reference proteome</keyword>